<dbReference type="SUPFAM" id="SSF158682">
    <property type="entry name" value="TerB-like"/>
    <property type="match status" value="1"/>
</dbReference>
<feature type="transmembrane region" description="Helical" evidence="2">
    <location>
        <begin position="6"/>
        <end position="31"/>
    </location>
</feature>
<proteinExistence type="predicted"/>
<evidence type="ECO:0000256" key="1">
    <source>
        <dbReference type="ARBA" id="ARBA00023186"/>
    </source>
</evidence>
<dbReference type="InterPro" id="IPR036869">
    <property type="entry name" value="J_dom_sf"/>
</dbReference>
<dbReference type="NCBIfam" id="NF006948">
    <property type="entry name" value="PRK09430.1"/>
    <property type="match status" value="1"/>
</dbReference>
<dbReference type="Gene3D" id="1.10.3680.10">
    <property type="entry name" value="TerB-like"/>
    <property type="match status" value="1"/>
</dbReference>
<keyword evidence="1" id="KW-0143">Chaperone</keyword>
<dbReference type="SMART" id="SM00271">
    <property type="entry name" value="DnaJ"/>
    <property type="match status" value="1"/>
</dbReference>
<dbReference type="PRINTS" id="PR00625">
    <property type="entry name" value="JDOMAIN"/>
</dbReference>
<feature type="domain" description="J" evidence="3">
    <location>
        <begin position="193"/>
        <end position="259"/>
    </location>
</feature>
<gene>
    <name evidence="4" type="primary">djlA</name>
    <name evidence="4" type="ORF">NFG58_00455</name>
</gene>
<keyword evidence="2" id="KW-0812">Transmembrane</keyword>
<dbReference type="RefSeq" id="WP_045993894.1">
    <property type="nucleotide sequence ID" value="NZ_CP098827.1"/>
</dbReference>
<evidence type="ECO:0000259" key="3">
    <source>
        <dbReference type="PROSITE" id="PS50076"/>
    </source>
</evidence>
<reference evidence="4" key="1">
    <citation type="submission" date="2022-06" db="EMBL/GenBank/DDBJ databases">
        <title>A novel DMS-producing enzyme.</title>
        <authorList>
            <person name="Zhang Y."/>
        </authorList>
    </citation>
    <scope>NUCLEOTIDE SEQUENCE</scope>
    <source>
        <strain evidence="4">RT37</strain>
    </source>
</reference>
<dbReference type="CDD" id="cd07316">
    <property type="entry name" value="terB_like_DjlA"/>
    <property type="match status" value="1"/>
</dbReference>
<keyword evidence="2" id="KW-1133">Transmembrane helix</keyword>
<dbReference type="Pfam" id="PF00226">
    <property type="entry name" value="DnaJ"/>
    <property type="match status" value="1"/>
</dbReference>
<evidence type="ECO:0000256" key="2">
    <source>
        <dbReference type="SAM" id="Phobius"/>
    </source>
</evidence>
<dbReference type="CDD" id="cd06257">
    <property type="entry name" value="DnaJ"/>
    <property type="match status" value="1"/>
</dbReference>
<dbReference type="InterPro" id="IPR007791">
    <property type="entry name" value="DjlA_N"/>
</dbReference>
<dbReference type="InterPro" id="IPR001623">
    <property type="entry name" value="DnaJ_domain"/>
</dbReference>
<dbReference type="Pfam" id="PF05099">
    <property type="entry name" value="TerB"/>
    <property type="match status" value="1"/>
</dbReference>
<dbReference type="AlphaFoldDB" id="A0AAU7KHT2"/>
<dbReference type="SUPFAM" id="SSF46565">
    <property type="entry name" value="Chaperone J-domain"/>
    <property type="match status" value="1"/>
</dbReference>
<dbReference type="PANTHER" id="PTHR24074">
    <property type="entry name" value="CO-CHAPERONE PROTEIN DJLA"/>
    <property type="match status" value="1"/>
</dbReference>
<protein>
    <submittedName>
        <fullName evidence="4">Co-chaperone DjlA</fullName>
    </submittedName>
</protein>
<evidence type="ECO:0000313" key="4">
    <source>
        <dbReference type="EMBL" id="XBO71226.1"/>
    </source>
</evidence>
<keyword evidence="2" id="KW-0472">Membrane</keyword>
<organism evidence="4">
    <name type="scientific">Halomonas sp. RT37</name>
    <dbReference type="NCBI Taxonomy" id="2950872"/>
    <lineage>
        <taxon>Bacteria</taxon>
        <taxon>Pseudomonadati</taxon>
        <taxon>Pseudomonadota</taxon>
        <taxon>Gammaproteobacteria</taxon>
        <taxon>Oceanospirillales</taxon>
        <taxon>Halomonadaceae</taxon>
        <taxon>Halomonas</taxon>
    </lineage>
</organism>
<sequence>MLTIIVIGAVVGFLAGGPLGMLIGGGIGWWLGGRLRGGLMLSKGLAEMQRQFMDSTFAVMGAVCQADGQVSGEERQVLEQLLVRLRLPESTRASARAAFERGRASDFDLDGEIARVARLTRGRSALRQIFLQVQLSAIAADGVLHPAEHSMLMRVARGLGCSEAEIAQIEAMLRGGASHGAGATQESQSPLEDAYKVLGVSDEASDAEVKRAYRKLMSENHPDKLASRGLPDSMREVAEARTVEIGNAYQRIRQARGQA</sequence>
<dbReference type="PROSITE" id="PS50076">
    <property type="entry name" value="DNAJ_2"/>
    <property type="match status" value="1"/>
</dbReference>
<dbReference type="InterPro" id="IPR050817">
    <property type="entry name" value="DjlA_DnaK_co-chaperone"/>
</dbReference>
<dbReference type="EMBL" id="CP098827">
    <property type="protein sequence ID" value="XBO71226.1"/>
    <property type="molecule type" value="Genomic_DNA"/>
</dbReference>
<dbReference type="InterPro" id="IPR029024">
    <property type="entry name" value="TerB-like"/>
</dbReference>
<accession>A0AAU7KHT2</accession>
<dbReference type="Gene3D" id="1.10.287.110">
    <property type="entry name" value="DnaJ domain"/>
    <property type="match status" value="1"/>
</dbReference>
<name>A0AAU7KHT2_9GAMM</name>